<feature type="region of interest" description="Disordered" evidence="1">
    <location>
        <begin position="39"/>
        <end position="64"/>
    </location>
</feature>
<evidence type="ECO:0000313" key="4">
    <source>
        <dbReference type="Proteomes" id="UP000030765"/>
    </source>
</evidence>
<reference evidence="2 4" key="1">
    <citation type="journal article" date="2014" name="BMC Genomics">
        <title>Genome sequence of Anopheles sinensis provides insight into genetics basis of mosquito competence for malaria parasites.</title>
        <authorList>
            <person name="Zhou D."/>
            <person name="Zhang D."/>
            <person name="Ding G."/>
            <person name="Shi L."/>
            <person name="Hou Q."/>
            <person name="Ye Y."/>
            <person name="Xu Y."/>
            <person name="Zhou H."/>
            <person name="Xiong C."/>
            <person name="Li S."/>
            <person name="Yu J."/>
            <person name="Hong S."/>
            <person name="Yu X."/>
            <person name="Zou P."/>
            <person name="Chen C."/>
            <person name="Chang X."/>
            <person name="Wang W."/>
            <person name="Lv Y."/>
            <person name="Sun Y."/>
            <person name="Ma L."/>
            <person name="Shen B."/>
            <person name="Zhu C."/>
        </authorList>
    </citation>
    <scope>NUCLEOTIDE SEQUENCE [LARGE SCALE GENOMIC DNA]</scope>
</reference>
<reference evidence="3" key="2">
    <citation type="submission" date="2020-05" db="UniProtKB">
        <authorList>
            <consortium name="EnsemblMetazoa"/>
        </authorList>
    </citation>
    <scope>IDENTIFICATION</scope>
</reference>
<evidence type="ECO:0000313" key="2">
    <source>
        <dbReference type="EMBL" id="KFB49593.1"/>
    </source>
</evidence>
<sequence>MAGWLVFVSCPPEGRRRWRTNGVMMLWEWEGWRERQTSAATAADRRQQQKHAEAVRSTRGKCFL</sequence>
<dbReference type="VEuPathDB" id="VectorBase:ASIC017606"/>
<dbReference type="EMBL" id="KE525346">
    <property type="protein sequence ID" value="KFB49593.1"/>
    <property type="molecule type" value="Genomic_DNA"/>
</dbReference>
<gene>
    <name evidence="2" type="ORF">ZHAS_00017606</name>
</gene>
<dbReference type="AlphaFoldDB" id="A0A084WH99"/>
<evidence type="ECO:0000256" key="1">
    <source>
        <dbReference type="SAM" id="MobiDB-lite"/>
    </source>
</evidence>
<dbReference type="EnsemblMetazoa" id="ASIC017606-RA">
    <property type="protein sequence ID" value="ASIC017606-PA"/>
    <property type="gene ID" value="ASIC017606"/>
</dbReference>
<keyword evidence="4" id="KW-1185">Reference proteome</keyword>
<dbReference type="Proteomes" id="UP000030765">
    <property type="component" value="Unassembled WGS sequence"/>
</dbReference>
<accession>A0A084WH99</accession>
<proteinExistence type="predicted"/>
<protein>
    <submittedName>
        <fullName evidence="2 3">YALI0A14608p</fullName>
    </submittedName>
</protein>
<name>A0A084WH99_ANOSI</name>
<dbReference type="EMBL" id="ATLV01023797">
    <property type="status" value="NOT_ANNOTATED_CDS"/>
    <property type="molecule type" value="Genomic_DNA"/>
</dbReference>
<evidence type="ECO:0000313" key="3">
    <source>
        <dbReference type="EnsemblMetazoa" id="ASIC017606-PA"/>
    </source>
</evidence>
<organism evidence="2">
    <name type="scientific">Anopheles sinensis</name>
    <name type="common">Mosquito</name>
    <dbReference type="NCBI Taxonomy" id="74873"/>
    <lineage>
        <taxon>Eukaryota</taxon>
        <taxon>Metazoa</taxon>
        <taxon>Ecdysozoa</taxon>
        <taxon>Arthropoda</taxon>
        <taxon>Hexapoda</taxon>
        <taxon>Insecta</taxon>
        <taxon>Pterygota</taxon>
        <taxon>Neoptera</taxon>
        <taxon>Endopterygota</taxon>
        <taxon>Diptera</taxon>
        <taxon>Nematocera</taxon>
        <taxon>Culicoidea</taxon>
        <taxon>Culicidae</taxon>
        <taxon>Anophelinae</taxon>
        <taxon>Anopheles</taxon>
    </lineage>
</organism>
<feature type="compositionally biased region" description="Basic and acidic residues" evidence="1">
    <location>
        <begin position="43"/>
        <end position="56"/>
    </location>
</feature>